<evidence type="ECO:0000256" key="4">
    <source>
        <dbReference type="ARBA" id="ARBA00018123"/>
    </source>
</evidence>
<dbReference type="GO" id="GO:0030145">
    <property type="term" value="F:manganese ion binding"/>
    <property type="evidence" value="ECO:0007669"/>
    <property type="project" value="TreeGrafter"/>
</dbReference>
<dbReference type="NCBIfam" id="TIGR01229">
    <property type="entry name" value="rocF_arginase"/>
    <property type="match status" value="1"/>
</dbReference>
<accession>A0A644VXN8</accession>
<dbReference type="Gene3D" id="3.40.800.10">
    <property type="entry name" value="Ureohydrolase domain"/>
    <property type="match status" value="1"/>
</dbReference>
<evidence type="ECO:0000256" key="8">
    <source>
        <dbReference type="ARBA" id="ARBA00023211"/>
    </source>
</evidence>
<dbReference type="PANTHER" id="PTHR43782">
    <property type="entry name" value="ARGINASE"/>
    <property type="match status" value="1"/>
</dbReference>
<reference evidence="10" key="1">
    <citation type="submission" date="2019-08" db="EMBL/GenBank/DDBJ databases">
        <authorList>
            <person name="Kucharzyk K."/>
            <person name="Murdoch R.W."/>
            <person name="Higgins S."/>
            <person name="Loffler F."/>
        </authorList>
    </citation>
    <scope>NUCLEOTIDE SEQUENCE</scope>
</reference>
<comment type="pathway">
    <text evidence="2">Nitrogen metabolism; urea cycle; L-ornithine and urea from L-arginine: step 1/1.</text>
</comment>
<dbReference type="PROSITE" id="PS01053">
    <property type="entry name" value="ARGINASE_1"/>
    <property type="match status" value="1"/>
</dbReference>
<dbReference type="PRINTS" id="PR00116">
    <property type="entry name" value="ARGINASE"/>
</dbReference>
<dbReference type="PROSITE" id="PS51409">
    <property type="entry name" value="ARGINASE_2"/>
    <property type="match status" value="1"/>
</dbReference>
<dbReference type="GO" id="GO:0006525">
    <property type="term" value="P:arginine metabolic process"/>
    <property type="evidence" value="ECO:0007669"/>
    <property type="project" value="UniProtKB-KW"/>
</dbReference>
<keyword evidence="5" id="KW-0056">Arginine metabolism</keyword>
<dbReference type="CDD" id="cd09989">
    <property type="entry name" value="Arginase"/>
    <property type="match status" value="1"/>
</dbReference>
<dbReference type="InterPro" id="IPR023696">
    <property type="entry name" value="Ureohydrolase_dom_sf"/>
</dbReference>
<protein>
    <recommendedName>
        <fullName evidence="4">Arginase</fullName>
        <ecNumber evidence="3">3.5.3.1</ecNumber>
    </recommendedName>
</protein>
<dbReference type="InterPro" id="IPR020855">
    <property type="entry name" value="Ureohydrolase_Mn_BS"/>
</dbReference>
<proteinExistence type="predicted"/>
<keyword evidence="8" id="KW-0464">Manganese</keyword>
<dbReference type="UniPathway" id="UPA00158">
    <property type="reaction ID" value="UER00270"/>
</dbReference>
<dbReference type="FunFam" id="3.40.800.10:FF:000012">
    <property type="entry name" value="Arginase"/>
    <property type="match status" value="1"/>
</dbReference>
<keyword evidence="7 10" id="KW-0378">Hydrolase</keyword>
<dbReference type="InterPro" id="IPR006035">
    <property type="entry name" value="Ureohydrolase"/>
</dbReference>
<comment type="caution">
    <text evidence="10">The sequence shown here is derived from an EMBL/GenBank/DDBJ whole genome shotgun (WGS) entry which is preliminary data.</text>
</comment>
<dbReference type="GO" id="GO:0004053">
    <property type="term" value="F:arginase activity"/>
    <property type="evidence" value="ECO:0007669"/>
    <property type="project" value="UniProtKB-EC"/>
</dbReference>
<evidence type="ECO:0000256" key="2">
    <source>
        <dbReference type="ARBA" id="ARBA00005098"/>
    </source>
</evidence>
<dbReference type="EC" id="3.5.3.1" evidence="3"/>
<dbReference type="AlphaFoldDB" id="A0A644VXN8"/>
<dbReference type="GO" id="GO:0000050">
    <property type="term" value="P:urea cycle"/>
    <property type="evidence" value="ECO:0007669"/>
    <property type="project" value="UniProtKB-UniPathway"/>
</dbReference>
<comment type="cofactor">
    <cofactor evidence="1">
        <name>Mn(2+)</name>
        <dbReference type="ChEBI" id="CHEBI:29035"/>
    </cofactor>
</comment>
<dbReference type="GO" id="GO:0005737">
    <property type="term" value="C:cytoplasm"/>
    <property type="evidence" value="ECO:0007669"/>
    <property type="project" value="TreeGrafter"/>
</dbReference>
<gene>
    <name evidence="10" type="primary">rocF_3</name>
    <name evidence="10" type="ORF">SDC9_41422</name>
</gene>
<comment type="catalytic activity">
    <reaction evidence="9">
        <text>L-arginine + H2O = urea + L-ornithine</text>
        <dbReference type="Rhea" id="RHEA:20569"/>
        <dbReference type="ChEBI" id="CHEBI:15377"/>
        <dbReference type="ChEBI" id="CHEBI:16199"/>
        <dbReference type="ChEBI" id="CHEBI:32682"/>
        <dbReference type="ChEBI" id="CHEBI:46911"/>
        <dbReference type="EC" id="3.5.3.1"/>
    </reaction>
</comment>
<dbReference type="PIRSF" id="PIRSF036979">
    <property type="entry name" value="Arginase"/>
    <property type="match status" value="1"/>
</dbReference>
<evidence type="ECO:0000256" key="9">
    <source>
        <dbReference type="ARBA" id="ARBA00047391"/>
    </source>
</evidence>
<evidence type="ECO:0000256" key="6">
    <source>
        <dbReference type="ARBA" id="ARBA00022723"/>
    </source>
</evidence>
<evidence type="ECO:0000256" key="1">
    <source>
        <dbReference type="ARBA" id="ARBA00001936"/>
    </source>
</evidence>
<name>A0A644VXN8_9ZZZZ</name>
<dbReference type="PANTHER" id="PTHR43782:SF3">
    <property type="entry name" value="ARGINASE"/>
    <property type="match status" value="1"/>
</dbReference>
<keyword evidence="6" id="KW-0479">Metal-binding</keyword>
<sequence>MNISIIDMPIFYGCDNPGVENGPKILRENNLLDIFNKSHQVCDMGEVHVKNVSSNDKYAANAKMKYLDEVVRSNVGLADKVYESLKNSYLPLVIGGDHSLAIGSVAGSSKFFAEDLAVVWVDAHGDINTHETSPSGNIHGMPLASSMGIGHEVLTNLYSSSKKVKPENVFLLGCRDLDLGELELIKENNLNVWTMKDIKNKGIELVLKEFLEAINRNNVKNIHFSFDIDSLDPTYVPGTGTPVEDGLTFSEGKQIIESIISTSLVRAMDFVEFNPNLDDNKKTLETCLELLKVISKAFEGK</sequence>
<evidence type="ECO:0000256" key="5">
    <source>
        <dbReference type="ARBA" id="ARBA00022503"/>
    </source>
</evidence>
<dbReference type="InterPro" id="IPR014033">
    <property type="entry name" value="Arginase"/>
</dbReference>
<organism evidence="10">
    <name type="scientific">bioreactor metagenome</name>
    <dbReference type="NCBI Taxonomy" id="1076179"/>
    <lineage>
        <taxon>unclassified sequences</taxon>
        <taxon>metagenomes</taxon>
        <taxon>ecological metagenomes</taxon>
    </lineage>
</organism>
<evidence type="ECO:0000313" key="10">
    <source>
        <dbReference type="EMBL" id="MPL95252.1"/>
    </source>
</evidence>
<dbReference type="EMBL" id="VSSQ01000460">
    <property type="protein sequence ID" value="MPL95252.1"/>
    <property type="molecule type" value="Genomic_DNA"/>
</dbReference>
<dbReference type="Pfam" id="PF00491">
    <property type="entry name" value="Arginase"/>
    <property type="match status" value="1"/>
</dbReference>
<evidence type="ECO:0000256" key="7">
    <source>
        <dbReference type="ARBA" id="ARBA00022801"/>
    </source>
</evidence>
<dbReference type="SUPFAM" id="SSF52768">
    <property type="entry name" value="Arginase/deacetylase"/>
    <property type="match status" value="1"/>
</dbReference>
<evidence type="ECO:0000256" key="3">
    <source>
        <dbReference type="ARBA" id="ARBA00012168"/>
    </source>
</evidence>